<dbReference type="InterPro" id="IPR019657">
    <property type="entry name" value="ComFB"/>
</dbReference>
<dbReference type="RefSeq" id="WP_073025888.1">
    <property type="nucleotide sequence ID" value="NZ_FQZS01000011.1"/>
</dbReference>
<gene>
    <name evidence="1" type="ORF">SAMN02745176_01809</name>
</gene>
<sequence length="92" mass="10491">MYYLKNYMEEVVDSKIDLVLNSMDVCKCDKCKLDIKAIALNSLSPHYVVTDKGNLYSKLKEMEAQFEVDIETAIIKAAMTVSNNPRHQDGEE</sequence>
<organism evidence="1 2">
    <name type="scientific">Lutispora thermophila DSM 19022</name>
    <dbReference type="NCBI Taxonomy" id="1122184"/>
    <lineage>
        <taxon>Bacteria</taxon>
        <taxon>Bacillati</taxon>
        <taxon>Bacillota</taxon>
        <taxon>Clostridia</taxon>
        <taxon>Lutisporales</taxon>
        <taxon>Lutisporaceae</taxon>
        <taxon>Lutispora</taxon>
    </lineage>
</organism>
<dbReference type="Proteomes" id="UP000184442">
    <property type="component" value="Unassembled WGS sequence"/>
</dbReference>
<dbReference type="OrthoDB" id="5616024at2"/>
<evidence type="ECO:0000313" key="2">
    <source>
        <dbReference type="Proteomes" id="UP000184442"/>
    </source>
</evidence>
<dbReference type="AlphaFoldDB" id="A0A1M6F4G0"/>
<dbReference type="Pfam" id="PF10719">
    <property type="entry name" value="ComFB"/>
    <property type="match status" value="1"/>
</dbReference>
<proteinExistence type="predicted"/>
<keyword evidence="2" id="KW-1185">Reference proteome</keyword>
<protein>
    <submittedName>
        <fullName evidence="1">Competence protein ComFB</fullName>
    </submittedName>
</protein>
<dbReference type="EMBL" id="FQZS01000011">
    <property type="protein sequence ID" value="SHI92489.1"/>
    <property type="molecule type" value="Genomic_DNA"/>
</dbReference>
<name>A0A1M6F4G0_9FIRM</name>
<accession>A0A1M6F4G0</accession>
<evidence type="ECO:0000313" key="1">
    <source>
        <dbReference type="EMBL" id="SHI92489.1"/>
    </source>
</evidence>
<dbReference type="STRING" id="1122184.SAMN02745176_01809"/>
<reference evidence="1 2" key="1">
    <citation type="submission" date="2016-11" db="EMBL/GenBank/DDBJ databases">
        <authorList>
            <person name="Jaros S."/>
            <person name="Januszkiewicz K."/>
            <person name="Wedrychowicz H."/>
        </authorList>
    </citation>
    <scope>NUCLEOTIDE SEQUENCE [LARGE SCALE GENOMIC DNA]</scope>
    <source>
        <strain evidence="1 2">DSM 19022</strain>
    </source>
</reference>